<evidence type="ECO:0000259" key="3">
    <source>
        <dbReference type="PROSITE" id="PS51406"/>
    </source>
</evidence>
<evidence type="ECO:0000256" key="1">
    <source>
        <dbReference type="SAM" id="MobiDB-lite"/>
    </source>
</evidence>
<feature type="chain" id="PRO_5030990445" evidence="2">
    <location>
        <begin position="26"/>
        <end position="257"/>
    </location>
</feature>
<feature type="domain" description="Fibrinogen C-terminal" evidence="3">
    <location>
        <begin position="57"/>
        <end position="227"/>
    </location>
</feature>
<dbReference type="PANTHER" id="PTHR19143">
    <property type="entry name" value="FIBRINOGEN/TENASCIN/ANGIOPOEITIN"/>
    <property type="match status" value="1"/>
</dbReference>
<organism evidence="4">
    <name type="scientific">Xenopus tropicalis</name>
    <name type="common">Western clawed frog</name>
    <name type="synonym">Silurana tropicalis</name>
    <dbReference type="NCBI Taxonomy" id="8364"/>
    <lineage>
        <taxon>Eukaryota</taxon>
        <taxon>Metazoa</taxon>
        <taxon>Chordata</taxon>
        <taxon>Craniata</taxon>
        <taxon>Vertebrata</taxon>
        <taxon>Euteleostomi</taxon>
        <taxon>Amphibia</taxon>
        <taxon>Batrachia</taxon>
        <taxon>Anura</taxon>
        <taxon>Pipoidea</taxon>
        <taxon>Pipidae</taxon>
        <taxon>Xenopodinae</taxon>
        <taxon>Xenopus</taxon>
        <taxon>Silurana</taxon>
    </lineage>
</organism>
<dbReference type="SUPFAM" id="SSF56496">
    <property type="entry name" value="Fibrinogen C-terminal domain-like"/>
    <property type="match status" value="1"/>
</dbReference>
<sequence>MGVQGKYGHLPWLLLLIGVLSLVHGDTLEKSAGSTIENLKFLTGVHLELIRNYQTGSPGTSYPESCSVIKNGQSGLYIIEPVQGRRIVVNCVLGTEGGWTIIQKNCLKDRKMWDATWESYKRGFGDPRGEHWLGNEYIHLLTSQKMQRIRFRMLNAAGKNCTANYDYFSLEGEQNCYRIRLGRYSGTAGDAMTSGVPEAGHDNMKFSTHDRDNDLSGMNCAFIDGGGGGGGGGDGGGSDGGGGGGGEGNKPTTPNPC</sequence>
<dbReference type="SMART" id="SM00186">
    <property type="entry name" value="FBG"/>
    <property type="match status" value="1"/>
</dbReference>
<gene>
    <name evidence="4" type="primary">LOC116408594</name>
</gene>
<evidence type="ECO:0000313" key="4">
    <source>
        <dbReference type="Ensembl" id="ENSXETP00000118179"/>
    </source>
</evidence>
<dbReference type="Gene3D" id="4.10.530.10">
    <property type="entry name" value="Gamma-fibrinogen Carboxyl Terminal Fragment, domain 2"/>
    <property type="match status" value="1"/>
</dbReference>
<dbReference type="InterPro" id="IPR014716">
    <property type="entry name" value="Fibrinogen_a/b/g_C_1"/>
</dbReference>
<protein>
    <submittedName>
        <fullName evidence="4">Fibrinogen-like protein 1-like protein</fullName>
    </submittedName>
</protein>
<keyword evidence="2" id="KW-0732">Signal</keyword>
<dbReference type="Pfam" id="PF00147">
    <property type="entry name" value="Fibrinogen_C"/>
    <property type="match status" value="1"/>
</dbReference>
<feature type="signal peptide" evidence="2">
    <location>
        <begin position="1"/>
        <end position="25"/>
    </location>
</feature>
<dbReference type="InterPro" id="IPR002181">
    <property type="entry name" value="Fibrinogen_a/b/g_C_dom"/>
</dbReference>
<dbReference type="Ensembl" id="ENSXETT00000108122">
    <property type="protein sequence ID" value="ENSXETP00000118179"/>
    <property type="gene ID" value="ENSXETG00000034256"/>
</dbReference>
<dbReference type="Gene3D" id="3.90.215.10">
    <property type="entry name" value="Gamma Fibrinogen, chain A, domain 1"/>
    <property type="match status" value="1"/>
</dbReference>
<reference evidence="4" key="1">
    <citation type="journal article" date="2010" name="Science">
        <title>The genome of the Western clawed frog Xenopus tropicalis.</title>
        <authorList>
            <person name="Hellsten U."/>
            <person name="Harland R.M."/>
            <person name="Gilchrist M.J."/>
            <person name="Hendrix D."/>
            <person name="Jurka J."/>
            <person name="Kapitonov V."/>
            <person name="Ovcharenko I."/>
            <person name="Putnam N.H."/>
            <person name="Shu S."/>
            <person name="Taher L."/>
            <person name="Blitz I.L."/>
            <person name="Blumberg B."/>
            <person name="Dichmann D.S."/>
            <person name="Dubchak I."/>
            <person name="Amaya E."/>
            <person name="Detter J.C."/>
            <person name="Fletcher R."/>
            <person name="Gerhard D.S."/>
            <person name="Goodstein D."/>
            <person name="Graves T."/>
            <person name="Grigoriev I.V."/>
            <person name="Grimwood J."/>
            <person name="Kawashima T."/>
            <person name="Lindquist E."/>
            <person name="Lucas S.M."/>
            <person name="Mead P.E."/>
            <person name="Mitros T."/>
            <person name="Ogino H."/>
            <person name="Ohta Y."/>
            <person name="Poliakov A.V."/>
            <person name="Pollet N."/>
            <person name="Robert J."/>
            <person name="Salamov A."/>
            <person name="Sater A.K."/>
            <person name="Schmutz J."/>
            <person name="Terry A."/>
            <person name="Vize P.D."/>
            <person name="Warren W.C."/>
            <person name="Wells D."/>
            <person name="Wills A."/>
            <person name="Wilson R.K."/>
            <person name="Zimmerman L.B."/>
            <person name="Zorn A.M."/>
            <person name="Grainger R."/>
            <person name="Grammer T."/>
            <person name="Khokha M.K."/>
            <person name="Richardson P.M."/>
            <person name="Rokhsar D.S."/>
        </authorList>
    </citation>
    <scope>NUCLEOTIDE SEQUENCE [LARGE SCALE GENOMIC DNA]</scope>
    <source>
        <strain evidence="4">Nigerian</strain>
    </source>
</reference>
<evidence type="ECO:0000256" key="2">
    <source>
        <dbReference type="SAM" id="SignalP"/>
    </source>
</evidence>
<accession>A0A803KD62</accession>
<dbReference type="Bgee" id="ENSXETG00000034256">
    <property type="expression patterns" value="Expressed in ovary and 3 other cell types or tissues"/>
</dbReference>
<reference evidence="4" key="2">
    <citation type="submission" date="2021-03" db="UniProtKB">
        <authorList>
            <consortium name="Ensembl"/>
        </authorList>
    </citation>
    <scope>IDENTIFICATION</scope>
</reference>
<proteinExistence type="predicted"/>
<dbReference type="InterPro" id="IPR050373">
    <property type="entry name" value="Fibrinogen_C-term_domain"/>
</dbReference>
<feature type="region of interest" description="Disordered" evidence="1">
    <location>
        <begin position="229"/>
        <end position="257"/>
    </location>
</feature>
<dbReference type="AlphaFoldDB" id="A0A803KD62"/>
<feature type="compositionally biased region" description="Gly residues" evidence="1">
    <location>
        <begin position="229"/>
        <end position="248"/>
    </location>
</feature>
<name>A0A803KD62_XENTR</name>
<dbReference type="InterPro" id="IPR036056">
    <property type="entry name" value="Fibrinogen-like_C"/>
</dbReference>
<dbReference type="GeneTree" id="ENSGT00940000164423"/>
<dbReference type="PROSITE" id="PS51406">
    <property type="entry name" value="FIBRINOGEN_C_2"/>
    <property type="match status" value="1"/>
</dbReference>
<dbReference type="PANTHER" id="PTHR19143:SF428">
    <property type="entry name" value="ANGIOPOIETIN-RELATED PROTEIN 1-LIKE-RELATED"/>
    <property type="match status" value="1"/>
</dbReference>